<gene>
    <name evidence="7" type="ORF">HNQ60_001504</name>
</gene>
<dbReference type="InterPro" id="IPR036271">
    <property type="entry name" value="Tet_transcr_reg_TetR-rel_C_sf"/>
</dbReference>
<proteinExistence type="predicted"/>
<dbReference type="SUPFAM" id="SSF48498">
    <property type="entry name" value="Tetracyclin repressor-like, C-terminal domain"/>
    <property type="match status" value="1"/>
</dbReference>
<dbReference type="PANTHER" id="PTHR30055">
    <property type="entry name" value="HTH-TYPE TRANSCRIPTIONAL REGULATOR RUTR"/>
    <property type="match status" value="1"/>
</dbReference>
<dbReference type="InterPro" id="IPR050109">
    <property type="entry name" value="HTH-type_TetR-like_transc_reg"/>
</dbReference>
<dbReference type="Pfam" id="PF00440">
    <property type="entry name" value="TetR_N"/>
    <property type="match status" value="1"/>
</dbReference>
<dbReference type="GO" id="GO:0003700">
    <property type="term" value="F:DNA-binding transcription factor activity"/>
    <property type="evidence" value="ECO:0007669"/>
    <property type="project" value="TreeGrafter"/>
</dbReference>
<dbReference type="PANTHER" id="PTHR30055:SF181">
    <property type="entry name" value="BLR6905 PROTEIN"/>
    <property type="match status" value="1"/>
</dbReference>
<protein>
    <submittedName>
        <fullName evidence="7">AcrR family transcriptional regulator</fullName>
    </submittedName>
</protein>
<evidence type="ECO:0000313" key="7">
    <source>
        <dbReference type="EMBL" id="MBB6092626.1"/>
    </source>
</evidence>
<evidence type="ECO:0000256" key="3">
    <source>
        <dbReference type="ARBA" id="ARBA00023163"/>
    </source>
</evidence>
<evidence type="ECO:0000256" key="2">
    <source>
        <dbReference type="ARBA" id="ARBA00023125"/>
    </source>
</evidence>
<evidence type="ECO:0000259" key="6">
    <source>
        <dbReference type="PROSITE" id="PS50977"/>
    </source>
</evidence>
<dbReference type="InterPro" id="IPR001647">
    <property type="entry name" value="HTH_TetR"/>
</dbReference>
<dbReference type="InterPro" id="IPR009057">
    <property type="entry name" value="Homeodomain-like_sf"/>
</dbReference>
<dbReference type="RefSeq" id="WP_184330413.1">
    <property type="nucleotide sequence ID" value="NZ_JACHHZ010000002.1"/>
</dbReference>
<dbReference type="EMBL" id="JACHHZ010000002">
    <property type="protein sequence ID" value="MBB6092626.1"/>
    <property type="molecule type" value="Genomic_DNA"/>
</dbReference>
<feature type="region of interest" description="Disordered" evidence="5">
    <location>
        <begin position="208"/>
        <end position="227"/>
    </location>
</feature>
<dbReference type="Pfam" id="PF14514">
    <property type="entry name" value="TetR_C_9"/>
    <property type="match status" value="1"/>
</dbReference>
<feature type="domain" description="HTH tetR-type" evidence="6">
    <location>
        <begin position="7"/>
        <end position="67"/>
    </location>
</feature>
<reference evidence="7 8" key="1">
    <citation type="submission" date="2020-08" db="EMBL/GenBank/DDBJ databases">
        <title>Genomic Encyclopedia of Type Strains, Phase IV (KMG-IV): sequencing the most valuable type-strain genomes for metagenomic binning, comparative biology and taxonomic classification.</title>
        <authorList>
            <person name="Goeker M."/>
        </authorList>
    </citation>
    <scope>NUCLEOTIDE SEQUENCE [LARGE SCALE GENOMIC DNA]</scope>
    <source>
        <strain evidence="7 8">DSM 26723</strain>
    </source>
</reference>
<dbReference type="PROSITE" id="PS50977">
    <property type="entry name" value="HTH_TETR_2"/>
    <property type="match status" value="1"/>
</dbReference>
<dbReference type="Gene3D" id="1.10.357.10">
    <property type="entry name" value="Tetracycline Repressor, domain 2"/>
    <property type="match status" value="1"/>
</dbReference>
<keyword evidence="8" id="KW-1185">Reference proteome</keyword>
<keyword evidence="3" id="KW-0804">Transcription</keyword>
<evidence type="ECO:0000313" key="8">
    <source>
        <dbReference type="Proteomes" id="UP000588068"/>
    </source>
</evidence>
<dbReference type="GO" id="GO:0000976">
    <property type="term" value="F:transcription cis-regulatory region binding"/>
    <property type="evidence" value="ECO:0007669"/>
    <property type="project" value="TreeGrafter"/>
</dbReference>
<dbReference type="InterPro" id="IPR011075">
    <property type="entry name" value="TetR_C"/>
</dbReference>
<evidence type="ECO:0000256" key="4">
    <source>
        <dbReference type="PROSITE-ProRule" id="PRU00335"/>
    </source>
</evidence>
<comment type="caution">
    <text evidence="7">The sequence shown here is derived from an EMBL/GenBank/DDBJ whole genome shotgun (WGS) entry which is preliminary data.</text>
</comment>
<sequence>MAQAPDFNARERLLDTAGQLMGDRHATDVSLSELAEHSGLNSALVKYYFGNKDGLLLALAERDGAVALRDLQQLLQQDLSPTEKLRRHIGGIINNFYRRPYLNRLLHSLLDSRRADSAAARQITKTFIDPVLELQRELLDQGVRAGEFRSIEPMLFYVSVLGACDHLFNARYALQHFSGRSTVSDAVRERYVAHVIDIFVNGISARPRGGAVADRRTGKSVQHSSKG</sequence>
<accession>A0A841HIJ3</accession>
<keyword evidence="1" id="KW-0805">Transcription regulation</keyword>
<name>A0A841HIJ3_9GAMM</name>
<feature type="DNA-binding region" description="H-T-H motif" evidence="4">
    <location>
        <begin position="30"/>
        <end position="49"/>
    </location>
</feature>
<evidence type="ECO:0000256" key="5">
    <source>
        <dbReference type="SAM" id="MobiDB-lite"/>
    </source>
</evidence>
<dbReference type="SUPFAM" id="SSF46689">
    <property type="entry name" value="Homeodomain-like"/>
    <property type="match status" value="1"/>
</dbReference>
<keyword evidence="2 4" id="KW-0238">DNA-binding</keyword>
<dbReference type="Proteomes" id="UP000588068">
    <property type="component" value="Unassembled WGS sequence"/>
</dbReference>
<evidence type="ECO:0000256" key="1">
    <source>
        <dbReference type="ARBA" id="ARBA00023015"/>
    </source>
</evidence>
<dbReference type="AlphaFoldDB" id="A0A841HIJ3"/>
<organism evidence="7 8">
    <name type="scientific">Povalibacter uvarum</name>
    <dbReference type="NCBI Taxonomy" id="732238"/>
    <lineage>
        <taxon>Bacteria</taxon>
        <taxon>Pseudomonadati</taxon>
        <taxon>Pseudomonadota</taxon>
        <taxon>Gammaproteobacteria</taxon>
        <taxon>Steroidobacterales</taxon>
        <taxon>Steroidobacteraceae</taxon>
        <taxon>Povalibacter</taxon>
    </lineage>
</organism>